<dbReference type="Gene3D" id="1.10.10.2220">
    <property type="match status" value="1"/>
</dbReference>
<dbReference type="SMART" id="SM00382">
    <property type="entry name" value="AAA"/>
    <property type="match status" value="1"/>
</dbReference>
<feature type="binding site" evidence="3">
    <location>
        <begin position="344"/>
        <end position="348"/>
    </location>
    <ligand>
        <name>ATP</name>
        <dbReference type="ChEBI" id="CHEBI:30616"/>
    </ligand>
</feature>
<dbReference type="EC" id="5.6.2.3" evidence="3"/>
<dbReference type="GO" id="GO:0003677">
    <property type="term" value="F:DNA binding"/>
    <property type="evidence" value="ECO:0007669"/>
    <property type="project" value="UniProtKB-UniRule"/>
</dbReference>
<evidence type="ECO:0000256" key="1">
    <source>
        <dbReference type="ARBA" id="ARBA00022741"/>
    </source>
</evidence>
<keyword evidence="3" id="KW-0413">Isomerase</keyword>
<reference evidence="5 6" key="1">
    <citation type="submission" date="2018-06" db="EMBL/GenBank/DDBJ databases">
        <authorList>
            <consortium name="Pathogen Informatics"/>
            <person name="Doyle S."/>
        </authorList>
    </citation>
    <scope>NUCLEOTIDE SEQUENCE [LARGE SCALE GENOMIC DNA]</scope>
    <source>
        <strain evidence="5 6">NCTC12020</strain>
    </source>
</reference>
<dbReference type="AlphaFoldDB" id="A0A380NGY6"/>
<dbReference type="InterPro" id="IPR055446">
    <property type="entry name" value="RecD2_N_OB"/>
</dbReference>
<gene>
    <name evidence="5" type="primary">recD</name>
    <name evidence="3" type="synonym">recD2</name>
    <name evidence="5" type="ORF">NCTC12020_00301</name>
</gene>
<dbReference type="Pfam" id="PF13245">
    <property type="entry name" value="AAA_19"/>
    <property type="match status" value="1"/>
</dbReference>
<evidence type="ECO:0000313" key="6">
    <source>
        <dbReference type="Proteomes" id="UP000255367"/>
    </source>
</evidence>
<dbReference type="InterPro" id="IPR006345">
    <property type="entry name" value="RecD2"/>
</dbReference>
<dbReference type="EMBL" id="UHIO01000001">
    <property type="protein sequence ID" value="SUP40458.1"/>
    <property type="molecule type" value="Genomic_DNA"/>
</dbReference>
<proteinExistence type="inferred from homology"/>
<dbReference type="InterPro" id="IPR027785">
    <property type="entry name" value="UvrD-like_helicase_C"/>
</dbReference>
<keyword evidence="6" id="KW-1185">Reference proteome</keyword>
<dbReference type="GO" id="GO:0006310">
    <property type="term" value="P:DNA recombination"/>
    <property type="evidence" value="ECO:0007669"/>
    <property type="project" value="InterPro"/>
</dbReference>
<protein>
    <recommendedName>
        <fullName evidence="3">ATP-dependent RecD2 DNA helicase</fullName>
        <ecNumber evidence="3">5.6.2.3</ecNumber>
    </recommendedName>
    <alternativeName>
        <fullName evidence="3">DNA 5'-3' helicase subunit RecD2</fullName>
    </alternativeName>
</protein>
<dbReference type="Pfam" id="PF23139">
    <property type="entry name" value="OB_YrrC"/>
    <property type="match status" value="1"/>
</dbReference>
<keyword evidence="3" id="KW-0238">DNA-binding</keyword>
<keyword evidence="1 3" id="KW-0547">Nucleotide-binding</keyword>
<dbReference type="SUPFAM" id="SSF52540">
    <property type="entry name" value="P-loop containing nucleoside triphosphate hydrolases"/>
    <property type="match status" value="1"/>
</dbReference>
<evidence type="ECO:0000256" key="3">
    <source>
        <dbReference type="HAMAP-Rule" id="MF_01488"/>
    </source>
</evidence>
<dbReference type="CDD" id="cd18809">
    <property type="entry name" value="SF1_C_RecD"/>
    <property type="match status" value="1"/>
</dbReference>
<dbReference type="GO" id="GO:0017116">
    <property type="term" value="F:single-stranded DNA helicase activity"/>
    <property type="evidence" value="ECO:0007669"/>
    <property type="project" value="TreeGrafter"/>
</dbReference>
<keyword evidence="3" id="KW-0347">Helicase</keyword>
<comment type="function">
    <text evidence="3">DNA-dependent ATPase and ATP-dependent 5'-3' DNA helicase. Has no activity on blunt DNA or DNA with 3'-overhangs, requires at least 10 bases of 5'-ssDNA for helicase activity.</text>
</comment>
<keyword evidence="3 5" id="KW-0378">Hydrolase</keyword>
<dbReference type="Gene3D" id="3.40.50.300">
    <property type="entry name" value="P-loop containing nucleotide triphosphate hydrolases"/>
    <property type="match status" value="2"/>
</dbReference>
<dbReference type="GO" id="GO:0009338">
    <property type="term" value="C:exodeoxyribonuclease V complex"/>
    <property type="evidence" value="ECO:0007669"/>
    <property type="project" value="TreeGrafter"/>
</dbReference>
<dbReference type="Gene3D" id="2.30.30.940">
    <property type="match status" value="1"/>
</dbReference>
<dbReference type="NCBIfam" id="TIGR01448">
    <property type="entry name" value="recD_rel"/>
    <property type="match status" value="1"/>
</dbReference>
<dbReference type="PANTHER" id="PTHR43788">
    <property type="entry name" value="DNA2/NAM7 HELICASE FAMILY MEMBER"/>
    <property type="match status" value="1"/>
</dbReference>
<dbReference type="GO" id="GO:0005524">
    <property type="term" value="F:ATP binding"/>
    <property type="evidence" value="ECO:0007669"/>
    <property type="project" value="UniProtKB-UniRule"/>
</dbReference>
<accession>A0A380NGY6</accession>
<dbReference type="OrthoDB" id="9803432at2"/>
<evidence type="ECO:0000256" key="2">
    <source>
        <dbReference type="ARBA" id="ARBA00022840"/>
    </source>
</evidence>
<dbReference type="InterPro" id="IPR050534">
    <property type="entry name" value="Coronavir_polyprotein_1ab"/>
</dbReference>
<dbReference type="Pfam" id="PF14490">
    <property type="entry name" value="HHH_RecD2"/>
    <property type="match status" value="1"/>
</dbReference>
<dbReference type="Pfam" id="PF18335">
    <property type="entry name" value="SH3_13"/>
    <property type="match status" value="1"/>
</dbReference>
<comment type="catalytic activity">
    <reaction evidence="3">
        <text>ATP + H2O = ADP + phosphate + H(+)</text>
        <dbReference type="Rhea" id="RHEA:13065"/>
        <dbReference type="ChEBI" id="CHEBI:15377"/>
        <dbReference type="ChEBI" id="CHEBI:15378"/>
        <dbReference type="ChEBI" id="CHEBI:30616"/>
        <dbReference type="ChEBI" id="CHEBI:43474"/>
        <dbReference type="ChEBI" id="CHEBI:456216"/>
        <dbReference type="EC" id="5.6.2.3"/>
    </reaction>
</comment>
<dbReference type="PANTHER" id="PTHR43788:SF6">
    <property type="entry name" value="DNA HELICASE B"/>
    <property type="match status" value="1"/>
</dbReference>
<dbReference type="Proteomes" id="UP000255367">
    <property type="component" value="Unassembled WGS sequence"/>
</dbReference>
<dbReference type="GO" id="GO:0043139">
    <property type="term" value="F:5'-3' DNA helicase activity"/>
    <property type="evidence" value="ECO:0007669"/>
    <property type="project" value="UniProtKB-UniRule"/>
</dbReference>
<dbReference type="InterPro" id="IPR027417">
    <property type="entry name" value="P-loop_NTPase"/>
</dbReference>
<evidence type="ECO:0000259" key="4">
    <source>
        <dbReference type="SMART" id="SM00382"/>
    </source>
</evidence>
<sequence>METLRGIVQRLIYQNESNSYCVFLLEDYNEERIVCTANLEAPKEGDDLEVTGRYITHKKYGRQFETATIERLKPDTLYGAKPYLINLAVRGLGEKSIDKILAYFEDDLITVLRAEDPVALLEVPGLRKSVKEDLYNSLRGEGILQEINRFLEAAGLSSRWSRILYTTYGGAAINVLEDNPFRLLELDSTITFSMADTLRAALEIDPGDERRIEAAVIYTLRNISDNGHSCMPADELIGLVFDRLGGYAEEIATRIEELLEYGQIIGTDYDGLLYIYSPNIYHAESEAAYLTQQLMADSEVIPLDMEAFIEQFERNKQIHLGDAQKEAIQLALQNKMALITGGPGTGKTTIIQALVEAFQQTPQNRILLCAPTGRAAKRLTEATGYEATTIHRLLMPIQGSDSYDFTKNEDNLLEADVVIVDEASMLNVQLYYSLLAAIPESAYVVIVGDVDQLPPIGAGFVLRDLLDSEVIPFVRLNTIFRQKEGNRIVRNAHDINHGDMPELTPVGEFTFREVRSVTEMMHQIVAFYTSSLENVTDELDVQIISPMRRGVAGSVAISKIIQEAVNKKSTLRSEVKINGQIYRVGDKVIQVLNNYELEVFNGEIGVIFAISKTEVSIRFLDKEVKVPMEDMTSFMLAYAITVHKSQGSEYGIVIIPFIPTYNQMLQRNLLYTAVTRARNKVIVIGTKGAIQKAVQTQSGTARYSLFKERLQGVI</sequence>
<dbReference type="HAMAP" id="MF_01488">
    <property type="entry name" value="RecD2"/>
    <property type="match status" value="1"/>
</dbReference>
<dbReference type="RefSeq" id="WP_115309564.1">
    <property type="nucleotide sequence ID" value="NZ_UHIO01000001.1"/>
</dbReference>
<dbReference type="InterPro" id="IPR041451">
    <property type="entry name" value="RecD2_SH13"/>
</dbReference>
<dbReference type="CDD" id="cd17933">
    <property type="entry name" value="DEXSc_RecD-like"/>
    <property type="match status" value="1"/>
</dbReference>
<dbReference type="InterPro" id="IPR003593">
    <property type="entry name" value="AAA+_ATPase"/>
</dbReference>
<evidence type="ECO:0000313" key="5">
    <source>
        <dbReference type="EMBL" id="SUP40458.1"/>
    </source>
</evidence>
<organism evidence="5 6">
    <name type="scientific">Veillonella criceti</name>
    <dbReference type="NCBI Taxonomy" id="103891"/>
    <lineage>
        <taxon>Bacteria</taxon>
        <taxon>Bacillati</taxon>
        <taxon>Bacillota</taxon>
        <taxon>Negativicutes</taxon>
        <taxon>Veillonellales</taxon>
        <taxon>Veillonellaceae</taxon>
        <taxon>Veillonella</taxon>
    </lineage>
</organism>
<name>A0A380NGY6_9FIRM</name>
<keyword evidence="2 3" id="KW-0067">ATP-binding</keyword>
<feature type="domain" description="AAA+ ATPase" evidence="4">
    <location>
        <begin position="333"/>
        <end position="477"/>
    </location>
</feature>
<dbReference type="InterPro" id="IPR029493">
    <property type="entry name" value="RecD2-like_HHH"/>
</dbReference>
<dbReference type="GO" id="GO:0016887">
    <property type="term" value="F:ATP hydrolysis activity"/>
    <property type="evidence" value="ECO:0007669"/>
    <property type="project" value="RHEA"/>
</dbReference>
<dbReference type="Pfam" id="PF13538">
    <property type="entry name" value="UvrD_C_2"/>
    <property type="match status" value="1"/>
</dbReference>
<comment type="similarity">
    <text evidence="3">Belongs to the RecD family. RecD2 subfamily.</text>
</comment>